<sequence>MRKRSQGARVVLVGLVFLVALLVLRINVSTLSRLSVTSPPRSLTKNGQGTKWLLQREITRVPLNSRSQSPPESREVSAAAAITCDRSHHAYDTCAVTRPTLLHPRTATFFLLRPTAGRLSPEKIRPHPRKWENSTMSKIKEFTLASAGPPEGLRCDVEHDAPALAISVGGYAGNFFHQFGDGLVPLYVTANTVFPGRDFVLVIDGASDQWMHKYEDLLRALSDRPVVYVDRANASHCFPSASVGLISHGFMTINPKLTPNSRSFLHFRRFLDEAYRRNRPGAALRPPARRPRLVITARTGGVGRVILNQKEVEDLARAIGFEVAVFEPNRSTPLRKAYELINSSHALVGVHGAALTHALFLRPGAVLGQVVPIGGDWVARACFEEPARAMGLSYVEYGIAPEESSLVEKYGRDNVLLRDPAAAKGGGGWSAKVMNVYLKEQNVRLDLMRFRGFLEKVYGKARKFMEDEEGKG</sequence>
<keyword evidence="7" id="KW-1185">Reference proteome</keyword>
<dbReference type="EMBL" id="JBJKBG010000002">
    <property type="protein sequence ID" value="KAL3751561.1"/>
    <property type="molecule type" value="Genomic_DNA"/>
</dbReference>
<keyword evidence="2" id="KW-0328">Glycosyltransferase</keyword>
<comment type="subcellular location">
    <subcellularLocation>
        <location evidence="1">Golgi apparatus membrane</location>
        <topology evidence="1">Single-pass type II membrane protein</topology>
    </subcellularLocation>
</comment>
<evidence type="ECO:0000256" key="2">
    <source>
        <dbReference type="ARBA" id="ARBA00022676"/>
    </source>
</evidence>
<dbReference type="PANTHER" id="PTHR20961:SF98">
    <property type="entry name" value="GLYCOSYLTRANSFERASE"/>
    <property type="match status" value="1"/>
</dbReference>
<name>A0ABD3LIE2_EUCGL</name>
<comment type="caution">
    <text evidence="6">The sequence shown here is derived from an EMBL/GenBank/DDBJ whole genome shotgun (WGS) entry which is preliminary data.</text>
</comment>
<evidence type="ECO:0000256" key="4">
    <source>
        <dbReference type="ARBA" id="ARBA00023180"/>
    </source>
</evidence>
<dbReference type="InterPro" id="IPR007657">
    <property type="entry name" value="Glycosyltransferase_61"/>
</dbReference>
<dbReference type="AlphaFoldDB" id="A0ABD3LIE2"/>
<dbReference type="GO" id="GO:0000139">
    <property type="term" value="C:Golgi membrane"/>
    <property type="evidence" value="ECO:0007669"/>
    <property type="project" value="UniProtKB-SubCell"/>
</dbReference>
<dbReference type="PANTHER" id="PTHR20961">
    <property type="entry name" value="GLYCOSYLTRANSFERASE"/>
    <property type="match status" value="1"/>
</dbReference>
<proteinExistence type="predicted"/>
<evidence type="ECO:0000256" key="1">
    <source>
        <dbReference type="ARBA" id="ARBA00004323"/>
    </source>
</evidence>
<dbReference type="Proteomes" id="UP001634007">
    <property type="component" value="Unassembled WGS sequence"/>
</dbReference>
<protein>
    <recommendedName>
        <fullName evidence="5">Glycosyltransferase 61 catalytic domain-containing protein</fullName>
    </recommendedName>
</protein>
<dbReference type="GO" id="GO:0016763">
    <property type="term" value="F:pentosyltransferase activity"/>
    <property type="evidence" value="ECO:0007669"/>
    <property type="project" value="UniProtKB-ARBA"/>
</dbReference>
<evidence type="ECO:0000259" key="5">
    <source>
        <dbReference type="Pfam" id="PF04577"/>
    </source>
</evidence>
<reference evidence="6 7" key="1">
    <citation type="submission" date="2024-11" db="EMBL/GenBank/DDBJ databases">
        <title>Chromosome-level genome assembly of Eucalyptus globulus Labill. provides insights into its genome evolution.</title>
        <authorList>
            <person name="Li X."/>
        </authorList>
    </citation>
    <scope>NUCLEOTIDE SEQUENCE [LARGE SCALE GENOMIC DNA]</scope>
    <source>
        <strain evidence="6">CL2024</strain>
        <tissue evidence="6">Fresh tender leaves</tissue>
    </source>
</reference>
<evidence type="ECO:0000256" key="3">
    <source>
        <dbReference type="ARBA" id="ARBA00022679"/>
    </source>
</evidence>
<evidence type="ECO:0000313" key="6">
    <source>
        <dbReference type="EMBL" id="KAL3751561.1"/>
    </source>
</evidence>
<gene>
    <name evidence="6" type="ORF">ACJRO7_012400</name>
</gene>
<keyword evidence="3" id="KW-0808">Transferase</keyword>
<feature type="domain" description="Glycosyltransferase 61 catalytic" evidence="5">
    <location>
        <begin position="262"/>
        <end position="366"/>
    </location>
</feature>
<keyword evidence="4" id="KW-0325">Glycoprotein</keyword>
<dbReference type="Pfam" id="PF04577">
    <property type="entry name" value="Glyco_transf_61"/>
    <property type="match status" value="1"/>
</dbReference>
<dbReference type="InterPro" id="IPR049625">
    <property type="entry name" value="Glyco_transf_61_cat"/>
</dbReference>
<evidence type="ECO:0000313" key="7">
    <source>
        <dbReference type="Proteomes" id="UP001634007"/>
    </source>
</evidence>
<organism evidence="6 7">
    <name type="scientific">Eucalyptus globulus</name>
    <name type="common">Tasmanian blue gum</name>
    <dbReference type="NCBI Taxonomy" id="34317"/>
    <lineage>
        <taxon>Eukaryota</taxon>
        <taxon>Viridiplantae</taxon>
        <taxon>Streptophyta</taxon>
        <taxon>Embryophyta</taxon>
        <taxon>Tracheophyta</taxon>
        <taxon>Spermatophyta</taxon>
        <taxon>Magnoliopsida</taxon>
        <taxon>eudicotyledons</taxon>
        <taxon>Gunneridae</taxon>
        <taxon>Pentapetalae</taxon>
        <taxon>rosids</taxon>
        <taxon>malvids</taxon>
        <taxon>Myrtales</taxon>
        <taxon>Myrtaceae</taxon>
        <taxon>Myrtoideae</taxon>
        <taxon>Eucalypteae</taxon>
        <taxon>Eucalyptus</taxon>
    </lineage>
</organism>
<accession>A0ABD3LIE2</accession>